<comment type="similarity">
    <text evidence="1">Belongs to the glycosyltransferase group 1 family. Glycosyltransferase 4 subfamily.</text>
</comment>
<organism evidence="5 6">
    <name type="scientific">Kibdelosporangium persicum</name>
    <dbReference type="NCBI Taxonomy" id="2698649"/>
    <lineage>
        <taxon>Bacteria</taxon>
        <taxon>Bacillati</taxon>
        <taxon>Actinomycetota</taxon>
        <taxon>Actinomycetes</taxon>
        <taxon>Pseudonocardiales</taxon>
        <taxon>Pseudonocardiaceae</taxon>
        <taxon>Kibdelosporangium</taxon>
    </lineage>
</organism>
<dbReference type="PANTHER" id="PTHR12526:SF640">
    <property type="entry name" value="COLANIC ACID BIOSYNTHESIS GLYCOSYLTRANSFERASE WCAL-RELATED"/>
    <property type="match status" value="1"/>
</dbReference>
<dbReference type="CDD" id="cd03801">
    <property type="entry name" value="GT4_PimA-like"/>
    <property type="match status" value="1"/>
</dbReference>
<dbReference type="Gene3D" id="3.40.50.2000">
    <property type="entry name" value="Glycogen Phosphorylase B"/>
    <property type="match status" value="2"/>
</dbReference>
<proteinExistence type="inferred from homology"/>
<comment type="caution">
    <text evidence="5">The sequence shown here is derived from an EMBL/GenBank/DDBJ whole genome shotgun (WGS) entry which is preliminary data.</text>
</comment>
<reference evidence="5 6" key="1">
    <citation type="submission" date="2020-01" db="EMBL/GenBank/DDBJ databases">
        <title>Kibdelosporangium persica a novel Actinomycetes from a hot desert in Iran.</title>
        <authorList>
            <person name="Safaei N."/>
            <person name="Zaburannyi N."/>
            <person name="Mueller R."/>
            <person name="Wink J."/>
        </authorList>
    </citation>
    <scope>NUCLEOTIDE SEQUENCE [LARGE SCALE GENOMIC DNA]</scope>
    <source>
        <strain evidence="5 6">4NS15</strain>
    </source>
</reference>
<evidence type="ECO:0000259" key="4">
    <source>
        <dbReference type="Pfam" id="PF00534"/>
    </source>
</evidence>
<dbReference type="EMBL" id="JAAATY010000021">
    <property type="protein sequence ID" value="NRN68691.1"/>
    <property type="molecule type" value="Genomic_DNA"/>
</dbReference>
<name>A0ABX2FBE1_9PSEU</name>
<keyword evidence="2" id="KW-0328">Glycosyltransferase</keyword>
<dbReference type="PANTHER" id="PTHR12526">
    <property type="entry name" value="GLYCOSYLTRANSFERASE"/>
    <property type="match status" value="1"/>
</dbReference>
<gene>
    <name evidence="5" type="ORF">GC106_59340</name>
</gene>
<sequence length="342" mass="36765">MIRVLMVGSSPTERGGMATVTNLLLRHGSQVASIRMVPTHREGPAAMRLRLWLTGTAQVVKSLRYADLLHAHVSERGSVVRKGVLVWIAKLFGKPVLLHCHGAEFVDWYQGLPGLAKRLIASTFQQADLVAVLGSSWRTTYIELLGLRRVVSLGNPVELPRTVPSTKPGFRIVFLGRFGARKGSADVLSAVAGLSAPVELVMAGDGEVTETRALAAWLGVDAQIRSWISPGERDALLAGAHVFVLPSKDEGLPMALLEAMGHGLVPVVTPVGSIGEVVRDGENGLLVRPGDVPGLTRALQSLMDDPALLARLGKAARSTVEPFAIENYMRTLGRHWERLVTA</sequence>
<keyword evidence="6" id="KW-1185">Reference proteome</keyword>
<feature type="domain" description="Glycosyl transferase family 1" evidence="4">
    <location>
        <begin position="169"/>
        <end position="318"/>
    </location>
</feature>
<dbReference type="Pfam" id="PF00534">
    <property type="entry name" value="Glycos_transf_1"/>
    <property type="match status" value="1"/>
</dbReference>
<protein>
    <submittedName>
        <fullName evidence="5">Glycosyltransferase involved in cell wall biosynthesis</fullName>
    </submittedName>
</protein>
<evidence type="ECO:0000313" key="5">
    <source>
        <dbReference type="EMBL" id="NRN68691.1"/>
    </source>
</evidence>
<accession>A0ABX2FBE1</accession>
<evidence type="ECO:0000256" key="1">
    <source>
        <dbReference type="ARBA" id="ARBA00009481"/>
    </source>
</evidence>
<dbReference type="RefSeq" id="WP_173138089.1">
    <property type="nucleotide sequence ID" value="NZ_CBCSGW010000006.1"/>
</dbReference>
<dbReference type="SUPFAM" id="SSF53756">
    <property type="entry name" value="UDP-Glycosyltransferase/glycogen phosphorylase"/>
    <property type="match status" value="1"/>
</dbReference>
<dbReference type="Proteomes" id="UP000763557">
    <property type="component" value="Unassembled WGS sequence"/>
</dbReference>
<evidence type="ECO:0000256" key="2">
    <source>
        <dbReference type="ARBA" id="ARBA00022676"/>
    </source>
</evidence>
<keyword evidence="3" id="KW-0808">Transferase</keyword>
<evidence type="ECO:0000313" key="6">
    <source>
        <dbReference type="Proteomes" id="UP000763557"/>
    </source>
</evidence>
<dbReference type="InterPro" id="IPR001296">
    <property type="entry name" value="Glyco_trans_1"/>
</dbReference>
<evidence type="ECO:0000256" key="3">
    <source>
        <dbReference type="ARBA" id="ARBA00022679"/>
    </source>
</evidence>